<dbReference type="RefSeq" id="WP_208842597.1">
    <property type="nucleotide sequence ID" value="NZ_CP072133.1"/>
</dbReference>
<sequence>MKSSDFQALLPSSARAVVTTLLSLMQSPEVEDRIKPLWDPLQCPAVYLPWLAWALSVDEWDDSWSEAVKREVINQAFLVHRYKGTPAAIEQALASLNIDSEIKEWWELPDGKPGTATVWALINDNLGDSPDGILSKTMLERVLRIIAMVKRGSIHVDLKLGLSFKESIAFSALTSPATALMNLEGKLSAVVPDESATSLAVQGNCHSTILCRDLFTDGLGIVPDSLSTTLYCDGQLNQTQMHEWVSQGVGITPSQLEVQAGMNLIATRFQLQSFEFAVAI</sequence>
<evidence type="ECO:0000313" key="2">
    <source>
        <dbReference type="Proteomes" id="UP000664904"/>
    </source>
</evidence>
<accession>A0A975DGT8</accession>
<dbReference type="KEGG" id="pxi:J5O05_13890"/>
<dbReference type="EMBL" id="CP072133">
    <property type="protein sequence ID" value="QTH70955.1"/>
    <property type="molecule type" value="Genomic_DNA"/>
</dbReference>
<dbReference type="Pfam" id="PF09684">
    <property type="entry name" value="Tail_P2_I"/>
    <property type="match status" value="1"/>
</dbReference>
<protein>
    <submittedName>
        <fullName evidence="1">Phage tail protein I</fullName>
    </submittedName>
</protein>
<dbReference type="Proteomes" id="UP000664904">
    <property type="component" value="Chromosome"/>
</dbReference>
<name>A0A975DGT8_9GAMM</name>
<gene>
    <name evidence="1" type="ORF">J5O05_13890</name>
</gene>
<evidence type="ECO:0000313" key="1">
    <source>
        <dbReference type="EMBL" id="QTH70955.1"/>
    </source>
</evidence>
<dbReference type="InterPro" id="IPR006521">
    <property type="entry name" value="Tail_protein_I"/>
</dbReference>
<dbReference type="AlphaFoldDB" id="A0A975DGT8"/>
<dbReference type="NCBIfam" id="TIGR01634">
    <property type="entry name" value="tail_P2_I"/>
    <property type="match status" value="1"/>
</dbReference>
<keyword evidence="2" id="KW-1185">Reference proteome</keyword>
<organism evidence="1 2">
    <name type="scientific">Pseudoalteromonas xiamenensis</name>
    <dbReference type="NCBI Taxonomy" id="882626"/>
    <lineage>
        <taxon>Bacteria</taxon>
        <taxon>Pseudomonadati</taxon>
        <taxon>Pseudomonadota</taxon>
        <taxon>Gammaproteobacteria</taxon>
        <taxon>Alteromonadales</taxon>
        <taxon>Pseudoalteromonadaceae</taxon>
        <taxon>Pseudoalteromonas</taxon>
    </lineage>
</organism>
<proteinExistence type="predicted"/>
<reference evidence="1" key="1">
    <citation type="submission" date="2021-03" db="EMBL/GenBank/DDBJ databases">
        <title>Complete Genome of Pseudoalteromonas xiamenensis STKMTI.2, a new potential marine bacterium producing anti-Vibrio compounds.</title>
        <authorList>
            <person name="Handayani D.P."/>
            <person name="Isnansetyo A."/>
            <person name="Istiqomah I."/>
            <person name="Jumina J."/>
        </authorList>
    </citation>
    <scope>NUCLEOTIDE SEQUENCE</scope>
    <source>
        <strain evidence="1">STKMTI.2</strain>
    </source>
</reference>